<proteinExistence type="predicted"/>
<dbReference type="KEGG" id="vg:78058828"/>
<organism evidence="1 2">
    <name type="scientific">Klebsiella phage vB_KpnM_IME346</name>
    <dbReference type="NCBI Taxonomy" id="2562174"/>
    <lineage>
        <taxon>Viruses</taxon>
        <taxon>Duplodnaviria</taxon>
        <taxon>Heunggongvirae</taxon>
        <taxon>Uroviricota</taxon>
        <taxon>Caudoviricetes</taxon>
        <taxon>Jameshumphriesvirinae</taxon>
        <taxon>Bimevirus</taxon>
        <taxon>Bimevirus IME346</taxon>
    </lineage>
</organism>
<dbReference type="EMBL" id="MK685667">
    <property type="protein sequence ID" value="QBZ68966.1"/>
    <property type="molecule type" value="Genomic_DNA"/>
</dbReference>
<accession>A0A4D6DSR1</accession>
<protein>
    <submittedName>
        <fullName evidence="1">DUF1273 family protein</fullName>
    </submittedName>
</protein>
<dbReference type="RefSeq" id="YP_010684283.1">
    <property type="nucleotide sequence ID" value="NC_071137.1"/>
</dbReference>
<dbReference type="GeneID" id="78058828"/>
<evidence type="ECO:0000313" key="2">
    <source>
        <dbReference type="Proteomes" id="UP000297856"/>
    </source>
</evidence>
<sequence length="160" mass="18041">MERLVISATGHRPNKLGGYGDEAYNRLVKIAEQYITEMKPTDIISGMALGWDQAWAHAGINLDVRVHAAIPFAGQESRWPQKSQEHFKWLFHRCAGQIIVCDGGYAPYKMQVRNEWMVNHSHRVAALWNGTSGGTANCVKFAEKVGKPIDNLWSKLEHLL</sequence>
<dbReference type="SUPFAM" id="SSF102405">
    <property type="entry name" value="MCP/YpsA-like"/>
    <property type="match status" value="1"/>
</dbReference>
<keyword evidence="2" id="KW-1185">Reference proteome</keyword>
<dbReference type="Gene3D" id="3.40.50.450">
    <property type="match status" value="1"/>
</dbReference>
<evidence type="ECO:0000313" key="1">
    <source>
        <dbReference type="EMBL" id="QBZ68966.1"/>
    </source>
</evidence>
<dbReference type="Proteomes" id="UP000297856">
    <property type="component" value="Segment"/>
</dbReference>
<name>A0A4D6DSR1_9CAUD</name>
<reference evidence="1 2" key="1">
    <citation type="submission" date="2019-03" db="EMBL/GenBank/DDBJ databases">
        <authorList>
            <person name="Gao M.M."/>
            <person name="Mi Z.Z."/>
            <person name="Bai C.C."/>
        </authorList>
    </citation>
    <scope>NUCLEOTIDE SEQUENCE [LARGE SCALE GENOMIC DNA]</scope>
</reference>
<dbReference type="InterPro" id="IPR010697">
    <property type="entry name" value="YspA"/>
</dbReference>
<dbReference type="Pfam" id="PF06908">
    <property type="entry name" value="YpsA"/>
    <property type="match status" value="1"/>
</dbReference>
<dbReference type="PANTHER" id="PTHR38440:SF1">
    <property type="entry name" value="UPF0398 PROTEIN SPR0331"/>
    <property type="match status" value="1"/>
</dbReference>
<dbReference type="PANTHER" id="PTHR38440">
    <property type="entry name" value="UPF0398 PROTEIN YPSA"/>
    <property type="match status" value="1"/>
</dbReference>